<dbReference type="AlphaFoldDB" id="A0A4S8MF27"/>
<keyword evidence="2" id="KW-1185">Reference proteome</keyword>
<dbReference type="EMBL" id="ML179092">
    <property type="protein sequence ID" value="THV01228.1"/>
    <property type="molecule type" value="Genomic_DNA"/>
</dbReference>
<sequence length="75" mass="7964">MSLLRSLPTSTISNLSLLNKCTVAIIEPIIIEIKGILEIAIQDVEALVGSVLDVVLYTVSGVLSLLDLCKLISAL</sequence>
<name>A0A4S8MF27_DENBC</name>
<proteinExistence type="predicted"/>
<reference evidence="1 2" key="1">
    <citation type="journal article" date="2019" name="Nat. Ecol. Evol.">
        <title>Megaphylogeny resolves global patterns of mushroom evolution.</title>
        <authorList>
            <person name="Varga T."/>
            <person name="Krizsan K."/>
            <person name="Foldi C."/>
            <person name="Dima B."/>
            <person name="Sanchez-Garcia M."/>
            <person name="Sanchez-Ramirez S."/>
            <person name="Szollosi G.J."/>
            <person name="Szarkandi J.G."/>
            <person name="Papp V."/>
            <person name="Albert L."/>
            <person name="Andreopoulos W."/>
            <person name="Angelini C."/>
            <person name="Antonin V."/>
            <person name="Barry K.W."/>
            <person name="Bougher N.L."/>
            <person name="Buchanan P."/>
            <person name="Buyck B."/>
            <person name="Bense V."/>
            <person name="Catcheside P."/>
            <person name="Chovatia M."/>
            <person name="Cooper J."/>
            <person name="Damon W."/>
            <person name="Desjardin D."/>
            <person name="Finy P."/>
            <person name="Geml J."/>
            <person name="Haridas S."/>
            <person name="Hughes K."/>
            <person name="Justo A."/>
            <person name="Karasinski D."/>
            <person name="Kautmanova I."/>
            <person name="Kiss B."/>
            <person name="Kocsube S."/>
            <person name="Kotiranta H."/>
            <person name="LaButti K.M."/>
            <person name="Lechner B.E."/>
            <person name="Liimatainen K."/>
            <person name="Lipzen A."/>
            <person name="Lukacs Z."/>
            <person name="Mihaltcheva S."/>
            <person name="Morgado L.N."/>
            <person name="Niskanen T."/>
            <person name="Noordeloos M.E."/>
            <person name="Ohm R.A."/>
            <person name="Ortiz-Santana B."/>
            <person name="Ovrebo C."/>
            <person name="Racz N."/>
            <person name="Riley R."/>
            <person name="Savchenko A."/>
            <person name="Shiryaev A."/>
            <person name="Soop K."/>
            <person name="Spirin V."/>
            <person name="Szebenyi C."/>
            <person name="Tomsovsky M."/>
            <person name="Tulloss R.E."/>
            <person name="Uehling J."/>
            <person name="Grigoriev I.V."/>
            <person name="Vagvolgyi C."/>
            <person name="Papp T."/>
            <person name="Martin F.M."/>
            <person name="Miettinen O."/>
            <person name="Hibbett D.S."/>
            <person name="Nagy L.G."/>
        </authorList>
    </citation>
    <scope>NUCLEOTIDE SEQUENCE [LARGE SCALE GENOMIC DNA]</scope>
    <source>
        <strain evidence="1 2">CBS 962.96</strain>
    </source>
</reference>
<organism evidence="1 2">
    <name type="scientific">Dendrothele bispora (strain CBS 962.96)</name>
    <dbReference type="NCBI Taxonomy" id="1314807"/>
    <lineage>
        <taxon>Eukaryota</taxon>
        <taxon>Fungi</taxon>
        <taxon>Dikarya</taxon>
        <taxon>Basidiomycota</taxon>
        <taxon>Agaricomycotina</taxon>
        <taxon>Agaricomycetes</taxon>
        <taxon>Agaricomycetidae</taxon>
        <taxon>Agaricales</taxon>
        <taxon>Agaricales incertae sedis</taxon>
        <taxon>Dendrothele</taxon>
    </lineage>
</organism>
<dbReference type="Proteomes" id="UP000297245">
    <property type="component" value="Unassembled WGS sequence"/>
</dbReference>
<protein>
    <submittedName>
        <fullName evidence="1">Uncharacterized protein</fullName>
    </submittedName>
</protein>
<evidence type="ECO:0000313" key="2">
    <source>
        <dbReference type="Proteomes" id="UP000297245"/>
    </source>
</evidence>
<evidence type="ECO:0000313" key="1">
    <source>
        <dbReference type="EMBL" id="THV01228.1"/>
    </source>
</evidence>
<dbReference type="OrthoDB" id="3265564at2759"/>
<accession>A0A4S8MF27</accession>
<gene>
    <name evidence="1" type="ORF">K435DRAFT_776075</name>
</gene>